<gene>
    <name evidence="1" type="ORF">EWM57_04665</name>
</gene>
<name>A0A4Q5LER9_9BACT</name>
<protein>
    <submittedName>
        <fullName evidence="1">Uncharacterized protein</fullName>
    </submittedName>
</protein>
<dbReference type="RefSeq" id="WP_129919971.1">
    <property type="nucleotide sequence ID" value="NZ_SEWE01000006.1"/>
</dbReference>
<sequence length="107" mass="11921">MKYKQIKGREIKGVLDVFVAHNDEDGEKGSEILIHGNPEGLKSLAKLLLEIAELDQEKVADDDLPIGAREHYCLRPGIELSKSSDHVIVGRLDAKGTRAFYDRYVSS</sequence>
<organism evidence="1 2">
    <name type="scientific">Hymenobacter persicinus</name>
    <dbReference type="NCBI Taxonomy" id="2025506"/>
    <lineage>
        <taxon>Bacteria</taxon>
        <taxon>Pseudomonadati</taxon>
        <taxon>Bacteroidota</taxon>
        <taxon>Cytophagia</taxon>
        <taxon>Cytophagales</taxon>
        <taxon>Hymenobacteraceae</taxon>
        <taxon>Hymenobacter</taxon>
    </lineage>
</organism>
<dbReference type="OrthoDB" id="1448109at2"/>
<dbReference type="InterPro" id="IPR029083">
    <property type="entry name" value="Imm32"/>
</dbReference>
<comment type="caution">
    <text evidence="1">The sequence shown here is derived from an EMBL/GenBank/DDBJ whole genome shotgun (WGS) entry which is preliminary data.</text>
</comment>
<dbReference type="EMBL" id="SEWE01000006">
    <property type="protein sequence ID" value="RYU82479.1"/>
    <property type="molecule type" value="Genomic_DNA"/>
</dbReference>
<dbReference type="Pfam" id="PF15566">
    <property type="entry name" value="Imm32"/>
    <property type="match status" value="1"/>
</dbReference>
<evidence type="ECO:0000313" key="2">
    <source>
        <dbReference type="Proteomes" id="UP000294155"/>
    </source>
</evidence>
<dbReference type="AlphaFoldDB" id="A0A4Q5LER9"/>
<accession>A0A4Q5LER9</accession>
<keyword evidence="2" id="KW-1185">Reference proteome</keyword>
<reference evidence="1 2" key="1">
    <citation type="submission" date="2019-02" db="EMBL/GenBank/DDBJ databases">
        <title>Bacterial novel species isolated from soil.</title>
        <authorList>
            <person name="Jung H.-Y."/>
        </authorList>
    </citation>
    <scope>NUCLEOTIDE SEQUENCE [LARGE SCALE GENOMIC DNA]</scope>
    <source>
        <strain evidence="1 2">1-3-3-3</strain>
    </source>
</reference>
<dbReference type="Proteomes" id="UP000294155">
    <property type="component" value="Unassembled WGS sequence"/>
</dbReference>
<proteinExistence type="predicted"/>
<evidence type="ECO:0000313" key="1">
    <source>
        <dbReference type="EMBL" id="RYU82479.1"/>
    </source>
</evidence>